<keyword evidence="3 6" id="KW-0540">Nuclease</keyword>
<dbReference type="InterPro" id="IPR003761">
    <property type="entry name" value="Exonuc_VII_S"/>
</dbReference>
<keyword evidence="5 6" id="KW-0269">Exonuclease</keyword>
<dbReference type="GO" id="GO:0009318">
    <property type="term" value="C:exodeoxyribonuclease VII complex"/>
    <property type="evidence" value="ECO:0007669"/>
    <property type="project" value="UniProtKB-UniRule"/>
</dbReference>
<evidence type="ECO:0000256" key="4">
    <source>
        <dbReference type="ARBA" id="ARBA00022801"/>
    </source>
</evidence>
<dbReference type="NCBIfam" id="TIGR01280">
    <property type="entry name" value="xseB"/>
    <property type="match status" value="1"/>
</dbReference>
<evidence type="ECO:0000256" key="3">
    <source>
        <dbReference type="ARBA" id="ARBA00022722"/>
    </source>
</evidence>
<comment type="similarity">
    <text evidence="1 6">Belongs to the XseB family.</text>
</comment>
<evidence type="ECO:0000256" key="2">
    <source>
        <dbReference type="ARBA" id="ARBA00022490"/>
    </source>
</evidence>
<dbReference type="AlphaFoldDB" id="V2XNE6"/>
<accession>V2XNE6</accession>
<evidence type="ECO:0000256" key="1">
    <source>
        <dbReference type="ARBA" id="ARBA00009998"/>
    </source>
</evidence>
<dbReference type="SUPFAM" id="SSF116842">
    <property type="entry name" value="XseB-like"/>
    <property type="match status" value="1"/>
</dbReference>
<dbReference type="Gene3D" id="1.10.287.1040">
    <property type="entry name" value="Exonuclease VII, small subunit"/>
    <property type="match status" value="1"/>
</dbReference>
<dbReference type="InterPro" id="IPR037004">
    <property type="entry name" value="Exonuc_VII_ssu_sf"/>
</dbReference>
<dbReference type="PIRSF" id="PIRSF006488">
    <property type="entry name" value="Exonuc_VII_S"/>
    <property type="match status" value="1"/>
</dbReference>
<dbReference type="Pfam" id="PF02609">
    <property type="entry name" value="Exonuc_VII_S"/>
    <property type="match status" value="1"/>
</dbReference>
<sequence length="69" mass="8013">MAEKKTKTIEENMIRLNEINNLMGDSSIKLEESFKLYKEGVELVEKCKKQLADVEKQIVILEEQGNKNE</sequence>
<comment type="caution">
    <text evidence="7">The sequence shown here is derived from an EMBL/GenBank/DDBJ whole genome shotgun (WGS) entry which is preliminary data.</text>
</comment>
<name>V2XNE6_9FIRM</name>
<keyword evidence="2 6" id="KW-0963">Cytoplasm</keyword>
<organism evidence="7 8">
    <name type="scientific">Catonella morbi ATCC 51271</name>
    <dbReference type="NCBI Taxonomy" id="592026"/>
    <lineage>
        <taxon>Bacteria</taxon>
        <taxon>Bacillati</taxon>
        <taxon>Bacillota</taxon>
        <taxon>Clostridia</taxon>
        <taxon>Lachnospirales</taxon>
        <taxon>Lachnospiraceae</taxon>
        <taxon>Catonella</taxon>
    </lineage>
</organism>
<evidence type="ECO:0000313" key="7">
    <source>
        <dbReference type="EMBL" id="ESL03674.1"/>
    </source>
</evidence>
<dbReference type="GO" id="GO:0008855">
    <property type="term" value="F:exodeoxyribonuclease VII activity"/>
    <property type="evidence" value="ECO:0007669"/>
    <property type="project" value="UniProtKB-UniRule"/>
</dbReference>
<dbReference type="OrthoDB" id="1771251at2"/>
<dbReference type="EC" id="3.1.11.6" evidence="6"/>
<comment type="subunit">
    <text evidence="6">Heterooligomer composed of large and small subunits.</text>
</comment>
<dbReference type="GO" id="GO:0005737">
    <property type="term" value="C:cytoplasm"/>
    <property type="evidence" value="ECO:0007669"/>
    <property type="project" value="UniProtKB-SubCell"/>
</dbReference>
<keyword evidence="8" id="KW-1185">Reference proteome</keyword>
<dbReference type="STRING" id="592026.GCWU0000282_000839"/>
<gene>
    <name evidence="6" type="primary">xseB</name>
    <name evidence="7" type="ORF">GCWU0000282_000839</name>
</gene>
<protein>
    <recommendedName>
        <fullName evidence="6">Exodeoxyribonuclease 7 small subunit</fullName>
        <ecNumber evidence="6">3.1.11.6</ecNumber>
    </recommendedName>
    <alternativeName>
        <fullName evidence="6">Exodeoxyribonuclease VII small subunit</fullName>
        <shortName evidence="6">Exonuclease VII small subunit</shortName>
    </alternativeName>
</protein>
<evidence type="ECO:0000313" key="8">
    <source>
        <dbReference type="Proteomes" id="UP000018227"/>
    </source>
</evidence>
<dbReference type="HAMAP" id="MF_00337">
    <property type="entry name" value="Exonuc_7_S"/>
    <property type="match status" value="1"/>
</dbReference>
<reference evidence="7 8" key="1">
    <citation type="submission" date="2013-06" db="EMBL/GenBank/DDBJ databases">
        <authorList>
            <person name="Weinstock G."/>
            <person name="Sodergren E."/>
            <person name="Clifton S."/>
            <person name="Fulton L."/>
            <person name="Fulton B."/>
            <person name="Courtney L."/>
            <person name="Fronick C."/>
            <person name="Harrison M."/>
            <person name="Strong C."/>
            <person name="Farmer C."/>
            <person name="Delahaunty K."/>
            <person name="Markovic C."/>
            <person name="Hall O."/>
            <person name="Minx P."/>
            <person name="Tomlinson C."/>
            <person name="Mitreva M."/>
            <person name="Nelson J."/>
            <person name="Hou S."/>
            <person name="Wollam A."/>
            <person name="Pepin K.H."/>
            <person name="Johnson M."/>
            <person name="Bhonagiri V."/>
            <person name="Nash W.E."/>
            <person name="Warren W."/>
            <person name="Chinwalla A."/>
            <person name="Mardis E.R."/>
            <person name="Wilson R.K."/>
        </authorList>
    </citation>
    <scope>NUCLEOTIDE SEQUENCE [LARGE SCALE GENOMIC DNA]</scope>
    <source>
        <strain evidence="7 8">ATCC 51271</strain>
    </source>
</reference>
<dbReference type="HOGENOM" id="CLU_145918_2_3_9"/>
<dbReference type="EMBL" id="ACIL03000007">
    <property type="protein sequence ID" value="ESL03674.1"/>
    <property type="molecule type" value="Genomic_DNA"/>
</dbReference>
<comment type="function">
    <text evidence="6">Bidirectionally degrades single-stranded DNA into large acid-insoluble oligonucleotides, which are then degraded further into small acid-soluble oligonucleotides.</text>
</comment>
<dbReference type="Proteomes" id="UP000018227">
    <property type="component" value="Unassembled WGS sequence"/>
</dbReference>
<comment type="subcellular location">
    <subcellularLocation>
        <location evidence="6">Cytoplasm</location>
    </subcellularLocation>
</comment>
<evidence type="ECO:0000256" key="6">
    <source>
        <dbReference type="HAMAP-Rule" id="MF_00337"/>
    </source>
</evidence>
<keyword evidence="4 6" id="KW-0378">Hydrolase</keyword>
<comment type="catalytic activity">
    <reaction evidence="6">
        <text>Exonucleolytic cleavage in either 5'- to 3'- or 3'- to 5'-direction to yield nucleoside 5'-phosphates.</text>
        <dbReference type="EC" id="3.1.11.6"/>
    </reaction>
</comment>
<proteinExistence type="inferred from homology"/>
<dbReference type="GO" id="GO:0006308">
    <property type="term" value="P:DNA catabolic process"/>
    <property type="evidence" value="ECO:0007669"/>
    <property type="project" value="UniProtKB-UniRule"/>
</dbReference>
<evidence type="ECO:0000256" key="5">
    <source>
        <dbReference type="ARBA" id="ARBA00022839"/>
    </source>
</evidence>
<dbReference type="RefSeq" id="WP_023353723.1">
    <property type="nucleotide sequence ID" value="NZ_KI535367.1"/>
</dbReference>